<feature type="transmembrane region" description="Helical" evidence="17">
    <location>
        <begin position="617"/>
        <end position="639"/>
    </location>
</feature>
<gene>
    <name evidence="19" type="ORF">D910_08374</name>
    <name evidence="18" type="ORF">YQE_07032</name>
</gene>
<evidence type="ECO:0000256" key="12">
    <source>
        <dbReference type="ARBA" id="ARBA00023201"/>
    </source>
</evidence>
<organism evidence="18">
    <name type="scientific">Dendroctonus ponderosae</name>
    <name type="common">Mountain pine beetle</name>
    <dbReference type="NCBI Taxonomy" id="77166"/>
    <lineage>
        <taxon>Eukaryota</taxon>
        <taxon>Metazoa</taxon>
        <taxon>Ecdysozoa</taxon>
        <taxon>Arthropoda</taxon>
        <taxon>Hexapoda</taxon>
        <taxon>Insecta</taxon>
        <taxon>Pterygota</taxon>
        <taxon>Neoptera</taxon>
        <taxon>Endopterygota</taxon>
        <taxon>Coleoptera</taxon>
        <taxon>Polyphaga</taxon>
        <taxon>Cucujiformia</taxon>
        <taxon>Curculionidae</taxon>
        <taxon>Scolytinae</taxon>
        <taxon>Dendroctonus</taxon>
    </lineage>
</organism>
<feature type="transmembrane region" description="Helical" evidence="17">
    <location>
        <begin position="578"/>
        <end position="597"/>
    </location>
</feature>
<dbReference type="Pfam" id="PF00209">
    <property type="entry name" value="SNF"/>
    <property type="match status" value="1"/>
</dbReference>
<keyword evidence="8 14" id="KW-0915">Sodium</keyword>
<keyword evidence="4 15" id="KW-0812">Transmembrane</keyword>
<dbReference type="PANTHER" id="PTHR11616:SF321">
    <property type="entry name" value="SODIUM-DEPENDENT NUTRIENT AMINO ACID TRANSPORTER 1-RELATED"/>
    <property type="match status" value="1"/>
</dbReference>
<evidence type="ECO:0000256" key="4">
    <source>
        <dbReference type="ARBA" id="ARBA00022692"/>
    </source>
</evidence>
<evidence type="ECO:0000256" key="11">
    <source>
        <dbReference type="ARBA" id="ARBA00023180"/>
    </source>
</evidence>
<dbReference type="InterPro" id="IPR037272">
    <property type="entry name" value="SNS_sf"/>
</dbReference>
<dbReference type="InterPro" id="IPR000175">
    <property type="entry name" value="Na/ntran_symport"/>
</dbReference>
<dbReference type="Proteomes" id="UP000030742">
    <property type="component" value="Unassembled WGS sequence"/>
</dbReference>
<dbReference type="HOGENOM" id="CLU_006855_9_5_1"/>
<keyword evidence="9" id="KW-0406">Ion transport</keyword>
<dbReference type="GO" id="GO:0015179">
    <property type="term" value="F:L-amino acid transmembrane transporter activity"/>
    <property type="evidence" value="ECO:0007669"/>
    <property type="project" value="TreeGrafter"/>
</dbReference>
<feature type="binding site" evidence="14">
    <location>
        <position position="377"/>
    </location>
    <ligand>
        <name>Na(+)</name>
        <dbReference type="ChEBI" id="CHEBI:29101"/>
        <label>1</label>
    </ligand>
</feature>
<dbReference type="GO" id="GO:0089718">
    <property type="term" value="P:amino acid import across plasma membrane"/>
    <property type="evidence" value="ECO:0007669"/>
    <property type="project" value="TreeGrafter"/>
</dbReference>
<name>N6TFS1_DENPD</name>
<evidence type="ECO:0000256" key="9">
    <source>
        <dbReference type="ARBA" id="ARBA00023065"/>
    </source>
</evidence>
<feature type="transmembrane region" description="Helical" evidence="17">
    <location>
        <begin position="153"/>
        <end position="175"/>
    </location>
</feature>
<feature type="binding site" evidence="14">
    <location>
        <position position="480"/>
    </location>
    <ligand>
        <name>Na(+)</name>
        <dbReference type="ChEBI" id="CHEBI:29101"/>
        <label>1</label>
    </ligand>
</feature>
<evidence type="ECO:0000256" key="3">
    <source>
        <dbReference type="ARBA" id="ARBA00022448"/>
    </source>
</evidence>
<keyword evidence="10 17" id="KW-0472">Membrane</keyword>
<evidence type="ECO:0000256" key="6">
    <source>
        <dbReference type="ARBA" id="ARBA00022970"/>
    </source>
</evidence>
<dbReference type="EMBL" id="KB740975">
    <property type="protein sequence ID" value="ENN76583.1"/>
    <property type="molecule type" value="Genomic_DNA"/>
</dbReference>
<dbReference type="GO" id="GO:0046872">
    <property type="term" value="F:metal ion binding"/>
    <property type="evidence" value="ECO:0007669"/>
    <property type="project" value="UniProtKB-KW"/>
</dbReference>
<dbReference type="OrthoDB" id="6581954at2759"/>
<feature type="transmembrane region" description="Helical" evidence="17">
    <location>
        <begin position="366"/>
        <end position="391"/>
    </location>
</feature>
<keyword evidence="3 15" id="KW-0813">Transport</keyword>
<feature type="transmembrane region" description="Helical" evidence="17">
    <location>
        <begin position="463"/>
        <end position="484"/>
    </location>
</feature>
<keyword evidence="5 15" id="KW-0769">Symport</keyword>
<evidence type="ECO:0000256" key="10">
    <source>
        <dbReference type="ARBA" id="ARBA00023136"/>
    </source>
</evidence>
<dbReference type="EMBL" id="KB632267">
    <property type="protein sequence ID" value="ERL91032.1"/>
    <property type="molecule type" value="Genomic_DNA"/>
</dbReference>
<feature type="transmembrane region" description="Helical" evidence="17">
    <location>
        <begin position="496"/>
        <end position="521"/>
    </location>
</feature>
<evidence type="ECO:0000256" key="14">
    <source>
        <dbReference type="PIRSR" id="PIRSR600175-1"/>
    </source>
</evidence>
<evidence type="ECO:0000256" key="5">
    <source>
        <dbReference type="ARBA" id="ARBA00022847"/>
    </source>
</evidence>
<accession>N6TFS1</accession>
<dbReference type="PANTHER" id="PTHR11616">
    <property type="entry name" value="SODIUM/CHLORIDE DEPENDENT TRANSPORTER"/>
    <property type="match status" value="1"/>
</dbReference>
<evidence type="ECO:0000313" key="20">
    <source>
        <dbReference type="Proteomes" id="UP000030742"/>
    </source>
</evidence>
<evidence type="ECO:0000256" key="13">
    <source>
        <dbReference type="ARBA" id="ARBA00037785"/>
    </source>
</evidence>
<dbReference type="AlphaFoldDB" id="N6TFS1"/>
<evidence type="ECO:0000256" key="1">
    <source>
        <dbReference type="ARBA" id="ARBA00004141"/>
    </source>
</evidence>
<proteinExistence type="inferred from homology"/>
<comment type="similarity">
    <text evidence="2 15">Belongs to the sodium:neurotransmitter symporter (SNF) (TC 2.A.22) family.</text>
</comment>
<feature type="binding site" evidence="14">
    <location>
        <position position="132"/>
    </location>
    <ligand>
        <name>Na(+)</name>
        <dbReference type="ChEBI" id="CHEBI:29101"/>
        <label>1</label>
    </ligand>
</feature>
<evidence type="ECO:0000256" key="7">
    <source>
        <dbReference type="ARBA" id="ARBA00022989"/>
    </source>
</evidence>
<keyword evidence="11" id="KW-0325">Glycoprotein</keyword>
<dbReference type="OMA" id="YFLTYYA"/>
<evidence type="ECO:0000256" key="16">
    <source>
        <dbReference type="SAM" id="MobiDB-lite"/>
    </source>
</evidence>
<keyword evidence="6" id="KW-0029">Amino-acid transport</keyword>
<evidence type="ECO:0000256" key="15">
    <source>
        <dbReference type="RuleBase" id="RU003732"/>
    </source>
</evidence>
<dbReference type="GO" id="GO:0005283">
    <property type="term" value="F:amino acid:sodium symporter activity"/>
    <property type="evidence" value="ECO:0007669"/>
    <property type="project" value="TreeGrafter"/>
</dbReference>
<keyword evidence="12" id="KW-0739">Sodium transport</keyword>
<comment type="function">
    <text evidence="13">Unusual broad substrate spectrum amino acid:sodium cotransporter that promotes absorption of the D isomers of essential amino acids. Neutral amino acids are the preferred substrates, especially methionine and phenylalanine.</text>
</comment>
<sequence>MDLNILEPIKILNKTISSPLSVGRLFSYIHKLQVLELFATVVNGRCEIVIYRIYLHDFFCRTRINQFRKMSKTNGIENPTFVPEPDDSPNEKQISATNNEKAEETDLDDDAGNRAQWGNSVEFLMSCIAMSVGLGNIWRFPFTAKENGGGAFLIPYIIVLTVIGRPLYYMEMALGQFSSRGNVKMYEKLSPVLKSIGFGQLIGSVCVATYYCCLMAITLFYLAHSFTFSELPWTQCKDSWNEYLTEIAGYCVPSTGDYTIEPNRTSITSSELWFRIEVLRQTDDISNGIGSPDWRLTLCLLASWVVTFLVSVRGVKSSGKASYFLALFPYVIMITLLIRAATLEGAGNGMFYFIDTDFDKLKEASVWYAAVTQCFFSLNVGFGSIIMYSSYNPFKHNINRDALIVTTLDTFTSLLSGTTIFGILGNLAYNLGTDMADVISGGGTGLAFISYPEAIARFNNVPWLFAILFFFMLFVLGVGSLVALQNCLNTVIKDAFPSIPSWVISVATASGMFLIGLMYVTPGGQYMLDLVDHFGGTFIIFVFAILEVLAIVFLYGLQNFCLDLEYMTNHKPGIYWRLCWGLIMPVLLVTIFIYFVATLPVLTYGIYGKPYPDGILAFGWCILGVGILQAIFWVGYYSFWDKEYPIFSTQTWGPSGTKRTEHWRRYKETELEARGPRPQNWFVRQCRFIFLGR</sequence>
<dbReference type="GO" id="GO:0005886">
    <property type="term" value="C:plasma membrane"/>
    <property type="evidence" value="ECO:0007669"/>
    <property type="project" value="TreeGrafter"/>
</dbReference>
<keyword evidence="7 17" id="KW-1133">Transmembrane helix</keyword>
<feature type="transmembrane region" description="Helical" evidence="17">
    <location>
        <begin position="403"/>
        <end position="425"/>
    </location>
</feature>
<feature type="binding site" evidence="14">
    <location>
        <position position="136"/>
    </location>
    <ligand>
        <name>Na(+)</name>
        <dbReference type="ChEBI" id="CHEBI:29101"/>
        <label>1</label>
    </ligand>
</feature>
<evidence type="ECO:0000313" key="18">
    <source>
        <dbReference type="EMBL" id="ENN76583.1"/>
    </source>
</evidence>
<comment type="subcellular location">
    <subcellularLocation>
        <location evidence="1">Membrane</location>
        <topology evidence="1">Multi-pass membrane protein</topology>
    </subcellularLocation>
</comment>
<feature type="transmembrane region" description="Helical" evidence="17">
    <location>
        <begin position="533"/>
        <end position="557"/>
    </location>
</feature>
<reference evidence="18 20" key="1">
    <citation type="journal article" date="2013" name="Genome Biol.">
        <title>Draft genome of the mountain pine beetle, Dendroctonus ponderosae Hopkins, a major forest pest.</title>
        <authorList>
            <person name="Keeling C.I."/>
            <person name="Yuen M.M."/>
            <person name="Liao N.Y."/>
            <person name="Docking T.R."/>
            <person name="Chan S.K."/>
            <person name="Taylor G.A."/>
            <person name="Palmquist D.L."/>
            <person name="Jackman S.D."/>
            <person name="Nguyen A."/>
            <person name="Li M."/>
            <person name="Henderson H."/>
            <person name="Janes J.K."/>
            <person name="Zhao Y."/>
            <person name="Pandoh P."/>
            <person name="Moore R."/>
            <person name="Sperling F.A."/>
            <person name="Huber D.P."/>
            <person name="Birol I."/>
            <person name="Jones S.J."/>
            <person name="Bohlmann J."/>
        </authorList>
    </citation>
    <scope>NUCLEOTIDE SEQUENCE</scope>
</reference>
<dbReference type="CDD" id="cd10324">
    <property type="entry name" value="SLC6sbd"/>
    <property type="match status" value="1"/>
</dbReference>
<feature type="transmembrane region" description="Helical" evidence="17">
    <location>
        <begin position="294"/>
        <end position="312"/>
    </location>
</feature>
<evidence type="ECO:0000256" key="2">
    <source>
        <dbReference type="ARBA" id="ARBA00006459"/>
    </source>
</evidence>
<keyword evidence="14" id="KW-0479">Metal-binding</keyword>
<feature type="binding site" evidence="14">
    <location>
        <position position="476"/>
    </location>
    <ligand>
        <name>Na(+)</name>
        <dbReference type="ChEBI" id="CHEBI:29101"/>
        <label>1</label>
    </ligand>
</feature>
<feature type="transmembrane region" description="Helical" evidence="17">
    <location>
        <begin position="196"/>
        <end position="223"/>
    </location>
</feature>
<dbReference type="PROSITE" id="PS50267">
    <property type="entry name" value="NA_NEUROTRAN_SYMP_3"/>
    <property type="match status" value="1"/>
</dbReference>
<dbReference type="NCBIfam" id="NF037979">
    <property type="entry name" value="Na_transp"/>
    <property type="match status" value="1"/>
</dbReference>
<evidence type="ECO:0000313" key="19">
    <source>
        <dbReference type="EMBL" id="ERL91032.1"/>
    </source>
</evidence>
<feature type="region of interest" description="Disordered" evidence="16">
    <location>
        <begin position="75"/>
        <end position="109"/>
    </location>
</feature>
<evidence type="ECO:0000256" key="8">
    <source>
        <dbReference type="ARBA" id="ARBA00023053"/>
    </source>
</evidence>
<feature type="transmembrane region" description="Helical" evidence="17">
    <location>
        <begin position="324"/>
        <end position="346"/>
    </location>
</feature>
<protein>
    <recommendedName>
        <fullName evidence="15">Transporter</fullName>
    </recommendedName>
</protein>
<evidence type="ECO:0000256" key="17">
    <source>
        <dbReference type="SAM" id="Phobius"/>
    </source>
</evidence>
<feature type="non-terminal residue" evidence="18">
    <location>
        <position position="1"/>
    </location>
</feature>
<dbReference type="PRINTS" id="PR00176">
    <property type="entry name" value="NANEUSMPORT"/>
</dbReference>
<dbReference type="PROSITE" id="PS00610">
    <property type="entry name" value="NA_NEUROTRAN_SYMP_1"/>
    <property type="match status" value="1"/>
</dbReference>
<dbReference type="SUPFAM" id="SSF161070">
    <property type="entry name" value="SNF-like"/>
    <property type="match status" value="1"/>
</dbReference>